<dbReference type="InterPro" id="IPR041577">
    <property type="entry name" value="RT_RNaseH_2"/>
</dbReference>
<protein>
    <submittedName>
        <fullName evidence="3">Reverse transcriptase</fullName>
    </submittedName>
</protein>
<keyword evidence="3" id="KW-0808">Transferase</keyword>
<dbReference type="EMBL" id="SMMG02000005">
    <property type="protein sequence ID" value="KAA3473069.1"/>
    <property type="molecule type" value="Genomic_DNA"/>
</dbReference>
<dbReference type="SUPFAM" id="SSF56672">
    <property type="entry name" value="DNA/RNA polymerases"/>
    <property type="match status" value="1"/>
</dbReference>
<dbReference type="InterPro" id="IPR050951">
    <property type="entry name" value="Retrovirus_Pol_polyprotein"/>
</dbReference>
<organism evidence="3 4">
    <name type="scientific">Gossypium australe</name>
    <dbReference type="NCBI Taxonomy" id="47621"/>
    <lineage>
        <taxon>Eukaryota</taxon>
        <taxon>Viridiplantae</taxon>
        <taxon>Streptophyta</taxon>
        <taxon>Embryophyta</taxon>
        <taxon>Tracheophyta</taxon>
        <taxon>Spermatophyta</taxon>
        <taxon>Magnoliopsida</taxon>
        <taxon>eudicotyledons</taxon>
        <taxon>Gunneridae</taxon>
        <taxon>Pentapetalae</taxon>
        <taxon>rosids</taxon>
        <taxon>malvids</taxon>
        <taxon>Malvales</taxon>
        <taxon>Malvaceae</taxon>
        <taxon>Malvoideae</taxon>
        <taxon>Gossypium</taxon>
    </lineage>
</organism>
<feature type="domain" description="Reverse transcriptase/retrotransposon-derived protein RNase H-like" evidence="2">
    <location>
        <begin position="2"/>
        <end position="66"/>
    </location>
</feature>
<reference evidence="4" key="1">
    <citation type="journal article" date="2019" name="Plant Biotechnol. J.">
        <title>Genome sequencing of the Australian wild diploid species Gossypium australe highlights disease resistance and delayed gland morphogenesis.</title>
        <authorList>
            <person name="Cai Y."/>
            <person name="Cai X."/>
            <person name="Wang Q."/>
            <person name="Wang P."/>
            <person name="Zhang Y."/>
            <person name="Cai C."/>
            <person name="Xu Y."/>
            <person name="Wang K."/>
            <person name="Zhou Z."/>
            <person name="Wang C."/>
            <person name="Geng S."/>
            <person name="Li B."/>
            <person name="Dong Q."/>
            <person name="Hou Y."/>
            <person name="Wang H."/>
            <person name="Ai P."/>
            <person name="Liu Z."/>
            <person name="Yi F."/>
            <person name="Sun M."/>
            <person name="An G."/>
            <person name="Cheng J."/>
            <person name="Zhang Y."/>
            <person name="Shi Q."/>
            <person name="Xie Y."/>
            <person name="Shi X."/>
            <person name="Chang Y."/>
            <person name="Huang F."/>
            <person name="Chen Y."/>
            <person name="Hong S."/>
            <person name="Mi L."/>
            <person name="Sun Q."/>
            <person name="Zhang L."/>
            <person name="Zhou B."/>
            <person name="Peng R."/>
            <person name="Zhang X."/>
            <person name="Liu F."/>
        </authorList>
    </citation>
    <scope>NUCLEOTIDE SEQUENCE [LARGE SCALE GENOMIC DNA]</scope>
    <source>
        <strain evidence="4">cv. PA1801</strain>
    </source>
</reference>
<dbReference type="Proteomes" id="UP000325315">
    <property type="component" value="Unassembled WGS sequence"/>
</dbReference>
<dbReference type="GO" id="GO:0003964">
    <property type="term" value="F:RNA-directed DNA polymerase activity"/>
    <property type="evidence" value="ECO:0007669"/>
    <property type="project" value="UniProtKB-KW"/>
</dbReference>
<proteinExistence type="predicted"/>
<dbReference type="AlphaFoldDB" id="A0A5B6VUC8"/>
<evidence type="ECO:0000313" key="4">
    <source>
        <dbReference type="Proteomes" id="UP000325315"/>
    </source>
</evidence>
<name>A0A5B6VUC8_9ROSI</name>
<accession>A0A5B6VUC8</accession>
<dbReference type="OrthoDB" id="1000633at2759"/>
<evidence type="ECO:0000256" key="1">
    <source>
        <dbReference type="ARBA" id="ARBA00023268"/>
    </source>
</evidence>
<evidence type="ECO:0000313" key="3">
    <source>
        <dbReference type="EMBL" id="KAA3473069.1"/>
    </source>
</evidence>
<comment type="caution">
    <text evidence="3">The sequence shown here is derived from an EMBL/GenBank/DDBJ whole genome shotgun (WGS) entry which is preliminary data.</text>
</comment>
<dbReference type="PANTHER" id="PTHR37984:SF5">
    <property type="entry name" value="PROTEIN NYNRIN-LIKE"/>
    <property type="match status" value="1"/>
</dbReference>
<dbReference type="Pfam" id="PF17919">
    <property type="entry name" value="RT_RNaseH_2"/>
    <property type="match status" value="1"/>
</dbReference>
<dbReference type="PANTHER" id="PTHR37984">
    <property type="entry name" value="PROTEIN CBG26694"/>
    <property type="match status" value="1"/>
</dbReference>
<evidence type="ECO:0000259" key="2">
    <source>
        <dbReference type="Pfam" id="PF17919"/>
    </source>
</evidence>
<keyword evidence="3" id="KW-0695">RNA-directed DNA polymerase</keyword>
<keyword evidence="1" id="KW-0511">Multifunctional enzyme</keyword>
<dbReference type="InterPro" id="IPR043502">
    <property type="entry name" value="DNA/RNA_pol_sf"/>
</dbReference>
<keyword evidence="4" id="KW-1185">Reference proteome</keyword>
<gene>
    <name evidence="3" type="ORF">EPI10_023478</name>
</gene>
<keyword evidence="3" id="KW-0548">Nucleotidyltransferase</keyword>
<sequence>MKKVIIREPVLVLPNYLKLYEIHTNVSDYPIGVMQNGHLISFESLKLNETKQRYTFQEKEMATMKKLSPKQVRWQIFLTEFDFSMEYKLRSANTVADVFSQKIEFTVINQLDSSLLERIREGFPYDPTIKNLIELANDGKTR</sequence>